<dbReference type="Proteomes" id="UP000266841">
    <property type="component" value="Unassembled WGS sequence"/>
</dbReference>
<gene>
    <name evidence="1" type="ORF">THAOC_01872</name>
</gene>
<dbReference type="AlphaFoldDB" id="K0TCB6"/>
<keyword evidence="2" id="KW-1185">Reference proteome</keyword>
<reference evidence="1 2" key="1">
    <citation type="journal article" date="2012" name="Genome Biol.">
        <title>Genome and low-iron response of an oceanic diatom adapted to chronic iron limitation.</title>
        <authorList>
            <person name="Lommer M."/>
            <person name="Specht M."/>
            <person name="Roy A.S."/>
            <person name="Kraemer L."/>
            <person name="Andreson R."/>
            <person name="Gutowska M.A."/>
            <person name="Wolf J."/>
            <person name="Bergner S.V."/>
            <person name="Schilhabel M.B."/>
            <person name="Klostermeier U.C."/>
            <person name="Beiko R.G."/>
            <person name="Rosenstiel P."/>
            <person name="Hippler M."/>
            <person name="Laroche J."/>
        </authorList>
    </citation>
    <scope>NUCLEOTIDE SEQUENCE [LARGE SCALE GENOMIC DNA]</scope>
    <source>
        <strain evidence="1 2">CCMP1005</strain>
    </source>
</reference>
<comment type="caution">
    <text evidence="1">The sequence shown here is derived from an EMBL/GenBank/DDBJ whole genome shotgun (WGS) entry which is preliminary data.</text>
</comment>
<name>K0TCB6_THAOC</name>
<accession>K0TCB6</accession>
<organism evidence="1 2">
    <name type="scientific">Thalassiosira oceanica</name>
    <name type="common">Marine diatom</name>
    <dbReference type="NCBI Taxonomy" id="159749"/>
    <lineage>
        <taxon>Eukaryota</taxon>
        <taxon>Sar</taxon>
        <taxon>Stramenopiles</taxon>
        <taxon>Ochrophyta</taxon>
        <taxon>Bacillariophyta</taxon>
        <taxon>Coscinodiscophyceae</taxon>
        <taxon>Thalassiosirophycidae</taxon>
        <taxon>Thalassiosirales</taxon>
        <taxon>Thalassiosiraceae</taxon>
        <taxon>Thalassiosira</taxon>
    </lineage>
</organism>
<proteinExistence type="predicted"/>
<dbReference type="EMBL" id="AGNL01002253">
    <property type="protein sequence ID" value="EJK76368.1"/>
    <property type="molecule type" value="Genomic_DNA"/>
</dbReference>
<feature type="non-terminal residue" evidence="1">
    <location>
        <position position="1"/>
    </location>
</feature>
<evidence type="ECO:0000313" key="1">
    <source>
        <dbReference type="EMBL" id="EJK76368.1"/>
    </source>
</evidence>
<evidence type="ECO:0000313" key="2">
    <source>
        <dbReference type="Proteomes" id="UP000266841"/>
    </source>
</evidence>
<sequence>PMELLQKGGMEALGHKLHDISTVTAPQPVARLDSPPFHHIPVTTNLEVLEVSPKLLWEPGANGTPKQRRCKQQRQFLSILQSRADELTLPSLIPQAATSSCEHLLAALPRIPQEGPAVSFMNLLACQGFFDRASFDGDPVGLCFMSLLDLPEIWEEVANGKEGSHGMQHVGQPPRHIEICGEAPPLPLSEEAEWAGMIAVEICTMYAQVAGTFITVPGSAKGPTGQPTRKAVAVLK</sequence>
<protein>
    <submittedName>
        <fullName evidence="1">Uncharacterized protein</fullName>
    </submittedName>
</protein>